<dbReference type="AlphaFoldDB" id="A0A4U1B2X9"/>
<dbReference type="PROSITE" id="PS51257">
    <property type="entry name" value="PROKAR_LIPOPROTEIN"/>
    <property type="match status" value="1"/>
</dbReference>
<evidence type="ECO:0000313" key="3">
    <source>
        <dbReference type="Proteomes" id="UP000307999"/>
    </source>
</evidence>
<dbReference type="RefSeq" id="WP_136736876.1">
    <property type="nucleotide sequence ID" value="NZ_SWDB01000034.1"/>
</dbReference>
<evidence type="ECO:0000256" key="1">
    <source>
        <dbReference type="SAM" id="SignalP"/>
    </source>
</evidence>
<feature type="signal peptide" evidence="1">
    <location>
        <begin position="1"/>
        <end position="23"/>
    </location>
</feature>
<dbReference type="OrthoDB" id="6399487at2"/>
<evidence type="ECO:0000313" key="2">
    <source>
        <dbReference type="EMBL" id="TKB43721.1"/>
    </source>
</evidence>
<evidence type="ECO:0008006" key="4">
    <source>
        <dbReference type="Google" id="ProtNLM"/>
    </source>
</evidence>
<sequence length="140" mass="15690">MTGKNLWNCLMALIVAVACVAFGYSTIPDTDDVENPIYSITFKISPTSRNVFYSRIEAFAEANAFAIRSAPTRPNSDSSLTQLWREDIKIIGVNPFDPNVYNFHFYNNDSAPVNPKSLSYLVREIKAVVKNLKGASFEEQ</sequence>
<name>A0A4U1B2X9_9GAMM</name>
<dbReference type="EMBL" id="SWDB01000034">
    <property type="protein sequence ID" value="TKB43721.1"/>
    <property type="molecule type" value="Genomic_DNA"/>
</dbReference>
<accession>A0A4U1B2X9</accession>
<keyword evidence="3" id="KW-1185">Reference proteome</keyword>
<gene>
    <name evidence="2" type="ORF">E8M12_13930</name>
</gene>
<dbReference type="Proteomes" id="UP000307999">
    <property type="component" value="Unassembled WGS sequence"/>
</dbReference>
<protein>
    <recommendedName>
        <fullName evidence="4">DUF3630 family protein</fullName>
    </recommendedName>
</protein>
<proteinExistence type="predicted"/>
<comment type="caution">
    <text evidence="2">The sequence shown here is derived from an EMBL/GenBank/DDBJ whole genome shotgun (WGS) entry which is preliminary data.</text>
</comment>
<keyword evidence="1" id="KW-0732">Signal</keyword>
<reference evidence="2 3" key="1">
    <citation type="submission" date="2019-04" db="EMBL/GenBank/DDBJ databases">
        <title>Thalassotalea guangxiensis sp. nov., isolated from sediment of the coastal wetland.</title>
        <authorList>
            <person name="Zheng S."/>
            <person name="Zhang D."/>
        </authorList>
    </citation>
    <scope>NUCLEOTIDE SEQUENCE [LARGE SCALE GENOMIC DNA]</scope>
    <source>
        <strain evidence="2 3">ZS-4</strain>
    </source>
</reference>
<feature type="chain" id="PRO_5020877951" description="DUF3630 family protein" evidence="1">
    <location>
        <begin position="24"/>
        <end position="140"/>
    </location>
</feature>
<organism evidence="2 3">
    <name type="scientific">Thalassotalea mangrovi</name>
    <dbReference type="NCBI Taxonomy" id="2572245"/>
    <lineage>
        <taxon>Bacteria</taxon>
        <taxon>Pseudomonadati</taxon>
        <taxon>Pseudomonadota</taxon>
        <taxon>Gammaproteobacteria</taxon>
        <taxon>Alteromonadales</taxon>
        <taxon>Colwelliaceae</taxon>
        <taxon>Thalassotalea</taxon>
    </lineage>
</organism>